<sequence length="411" mass="46378">MRIPKYNPGKNYPPILPRIMDPVIESKVFMHKSKVNGSKYLSKEDMLHSHNERFEFLGDSILNNLITIMLYKNFPNANEGELSIMRSKLVNNAILSEWSQLYGFHKKLNAELSDNLKNGNLKIYADIFEAYIGGLIVDNSLNFENIRTWLYLLCAPIFKDFKSAKDIKDVDILNKNAKGELYALIGSASMPPKYISTECKDAGAEKLFKVECQINNEVIGVGIDLNIKDAGLRAANDALNNKAMIEKYSLIRLRTPRAHTLIPHNQQSNSESSGNDDSSKSNNSETDATENTTAGSSKEYGILDFQFAANSILHNKDETYLQEAELPIITPDVKDEFISKDSKNRLYAILSKNKILPIYKTEEIPNGFKTDLYINDVSLVTAIHINKKKSAEKCAMYLLSNPVLLKRAYVF</sequence>
<dbReference type="InterPro" id="IPR036389">
    <property type="entry name" value="RNase_III_sf"/>
</dbReference>
<dbReference type="EC" id="3.1.26.3" evidence="2"/>
<proteinExistence type="predicted"/>
<dbReference type="Pfam" id="PF00035">
    <property type="entry name" value="dsrm"/>
    <property type="match status" value="1"/>
</dbReference>
<keyword evidence="10" id="KW-1185">Reference proteome</keyword>
<dbReference type="FunFam" id="1.10.1520.10:FF:000001">
    <property type="entry name" value="Ribonuclease 3"/>
    <property type="match status" value="1"/>
</dbReference>
<gene>
    <name evidence="9" type="ORF">Cboi02_000637300</name>
</gene>
<organism evidence="9 10">
    <name type="scientific">Candida boidinii</name>
    <name type="common">Yeast</name>
    <dbReference type="NCBI Taxonomy" id="5477"/>
    <lineage>
        <taxon>Eukaryota</taxon>
        <taxon>Fungi</taxon>
        <taxon>Dikarya</taxon>
        <taxon>Ascomycota</taxon>
        <taxon>Saccharomycotina</taxon>
        <taxon>Pichiomycetes</taxon>
        <taxon>Pichiales</taxon>
        <taxon>Pichiaceae</taxon>
        <taxon>Ogataea</taxon>
        <taxon>Ogataea/Candida clade</taxon>
    </lineage>
</organism>
<feature type="compositionally biased region" description="Low complexity" evidence="7">
    <location>
        <begin position="265"/>
        <end position="285"/>
    </location>
</feature>
<name>A0A9W6T815_CANBO</name>
<dbReference type="CDD" id="cd00593">
    <property type="entry name" value="RIBOc"/>
    <property type="match status" value="1"/>
</dbReference>
<dbReference type="GO" id="GO:0004525">
    <property type="term" value="F:ribonuclease III activity"/>
    <property type="evidence" value="ECO:0007669"/>
    <property type="project" value="UniProtKB-EC"/>
</dbReference>
<dbReference type="PROSITE" id="PS00517">
    <property type="entry name" value="RNASE_3_1"/>
    <property type="match status" value="1"/>
</dbReference>
<keyword evidence="5" id="KW-0378">Hydrolase</keyword>
<dbReference type="AlphaFoldDB" id="A0A9W6T815"/>
<dbReference type="GO" id="GO:0005654">
    <property type="term" value="C:nucleoplasm"/>
    <property type="evidence" value="ECO:0007669"/>
    <property type="project" value="TreeGrafter"/>
</dbReference>
<dbReference type="Pfam" id="PF00636">
    <property type="entry name" value="Ribonuclease_3"/>
    <property type="match status" value="1"/>
</dbReference>
<keyword evidence="3" id="KW-0540">Nuclease</keyword>
<comment type="caution">
    <text evidence="9">The sequence shown here is derived from an EMBL/GenBank/DDBJ whole genome shotgun (WGS) entry which is preliminary data.</text>
</comment>
<reference evidence="9" key="1">
    <citation type="submission" date="2023-04" db="EMBL/GenBank/DDBJ databases">
        <title>Candida boidinii NBRC 10035.</title>
        <authorList>
            <person name="Ichikawa N."/>
            <person name="Sato H."/>
            <person name="Tonouchi N."/>
        </authorList>
    </citation>
    <scope>NUCLEOTIDE SEQUENCE</scope>
    <source>
        <strain evidence="9">NBRC 10035</strain>
    </source>
</reference>
<dbReference type="GO" id="GO:0030847">
    <property type="term" value="P:termination of RNA polymerase II transcription, exosome-dependent"/>
    <property type="evidence" value="ECO:0007669"/>
    <property type="project" value="UniProtKB-ARBA"/>
</dbReference>
<dbReference type="PROSITE" id="PS50142">
    <property type="entry name" value="RNASE_3_2"/>
    <property type="match status" value="1"/>
</dbReference>
<dbReference type="EMBL" id="BSXN01003988">
    <property type="protein sequence ID" value="GME80327.1"/>
    <property type="molecule type" value="Genomic_DNA"/>
</dbReference>
<dbReference type="PANTHER" id="PTHR11207">
    <property type="entry name" value="RIBONUCLEASE III"/>
    <property type="match status" value="1"/>
</dbReference>
<evidence type="ECO:0000256" key="4">
    <source>
        <dbReference type="ARBA" id="ARBA00022759"/>
    </source>
</evidence>
<comment type="catalytic activity">
    <reaction evidence="1">
        <text>Endonucleolytic cleavage to 5'-phosphomonoester.</text>
        <dbReference type="EC" id="3.1.26.3"/>
    </reaction>
</comment>
<feature type="domain" description="RNase III" evidence="8">
    <location>
        <begin position="41"/>
        <end position="140"/>
    </location>
</feature>
<accession>A0A9W6T815</accession>
<dbReference type="GO" id="GO:0006364">
    <property type="term" value="P:rRNA processing"/>
    <property type="evidence" value="ECO:0007669"/>
    <property type="project" value="InterPro"/>
</dbReference>
<evidence type="ECO:0000256" key="1">
    <source>
        <dbReference type="ARBA" id="ARBA00000109"/>
    </source>
</evidence>
<dbReference type="SUPFAM" id="SSF54768">
    <property type="entry name" value="dsRNA-binding domain-like"/>
    <property type="match status" value="2"/>
</dbReference>
<evidence type="ECO:0000256" key="3">
    <source>
        <dbReference type="ARBA" id="ARBA00022722"/>
    </source>
</evidence>
<dbReference type="Gene3D" id="3.30.160.20">
    <property type="match status" value="2"/>
</dbReference>
<keyword evidence="4" id="KW-0255">Endonuclease</keyword>
<evidence type="ECO:0000313" key="10">
    <source>
        <dbReference type="Proteomes" id="UP001165120"/>
    </source>
</evidence>
<evidence type="ECO:0000256" key="5">
    <source>
        <dbReference type="ARBA" id="ARBA00022801"/>
    </source>
</evidence>
<dbReference type="GO" id="GO:0003725">
    <property type="term" value="F:double-stranded RNA binding"/>
    <property type="evidence" value="ECO:0007669"/>
    <property type="project" value="InterPro"/>
</dbReference>
<dbReference type="Gene3D" id="1.10.1520.10">
    <property type="entry name" value="Ribonuclease III domain"/>
    <property type="match status" value="1"/>
</dbReference>
<dbReference type="InterPro" id="IPR000999">
    <property type="entry name" value="RNase_III_dom"/>
</dbReference>
<dbReference type="GO" id="GO:0034963">
    <property type="term" value="P:box C/D sno(s)RNA processing"/>
    <property type="evidence" value="ECO:0007669"/>
    <property type="project" value="UniProtKB-ARBA"/>
</dbReference>
<dbReference type="InterPro" id="IPR014720">
    <property type="entry name" value="dsRBD_dom"/>
</dbReference>
<feature type="region of interest" description="Disordered" evidence="7">
    <location>
        <begin position="260"/>
        <end position="294"/>
    </location>
</feature>
<dbReference type="GO" id="GO:0034475">
    <property type="term" value="P:U4 snRNA 3'-end processing"/>
    <property type="evidence" value="ECO:0007669"/>
    <property type="project" value="UniProtKB-ARBA"/>
</dbReference>
<evidence type="ECO:0000259" key="8">
    <source>
        <dbReference type="PROSITE" id="PS50142"/>
    </source>
</evidence>
<dbReference type="SMART" id="SM00535">
    <property type="entry name" value="RIBOc"/>
    <property type="match status" value="1"/>
</dbReference>
<evidence type="ECO:0000313" key="9">
    <source>
        <dbReference type="EMBL" id="GME80327.1"/>
    </source>
</evidence>
<evidence type="ECO:0000256" key="6">
    <source>
        <dbReference type="ARBA" id="ARBA00022884"/>
    </source>
</evidence>
<dbReference type="InterPro" id="IPR044449">
    <property type="entry name" value="Rnt1/Pac1_DSRM_fungi"/>
</dbReference>
<dbReference type="SMART" id="SM00358">
    <property type="entry name" value="DSRM"/>
    <property type="match status" value="2"/>
</dbReference>
<dbReference type="PANTHER" id="PTHR11207:SF0">
    <property type="entry name" value="RIBONUCLEASE 3"/>
    <property type="match status" value="1"/>
</dbReference>
<evidence type="ECO:0000256" key="2">
    <source>
        <dbReference type="ARBA" id="ARBA00012177"/>
    </source>
</evidence>
<dbReference type="CDD" id="cd19876">
    <property type="entry name" value="DSRM_RNT1p-like"/>
    <property type="match status" value="1"/>
</dbReference>
<protein>
    <recommendedName>
        <fullName evidence="2">ribonuclease III</fullName>
        <ecNumber evidence="2">3.1.26.3</ecNumber>
    </recommendedName>
</protein>
<dbReference type="SUPFAM" id="SSF69065">
    <property type="entry name" value="RNase III domain-like"/>
    <property type="match status" value="1"/>
</dbReference>
<evidence type="ECO:0000256" key="7">
    <source>
        <dbReference type="SAM" id="MobiDB-lite"/>
    </source>
</evidence>
<dbReference type="Proteomes" id="UP001165120">
    <property type="component" value="Unassembled WGS sequence"/>
</dbReference>
<keyword evidence="6" id="KW-0694">RNA-binding</keyword>